<evidence type="ECO:0000313" key="7">
    <source>
        <dbReference type="EMBL" id="CAH3149639.1"/>
    </source>
</evidence>
<dbReference type="Pfam" id="PF01392">
    <property type="entry name" value="Fz"/>
    <property type="match status" value="2"/>
</dbReference>
<feature type="transmembrane region" description="Helical" evidence="4">
    <location>
        <begin position="334"/>
        <end position="358"/>
    </location>
</feature>
<dbReference type="GO" id="GO:0017147">
    <property type="term" value="F:Wnt-protein binding"/>
    <property type="evidence" value="ECO:0007669"/>
    <property type="project" value="TreeGrafter"/>
</dbReference>
<dbReference type="GO" id="GO:0005886">
    <property type="term" value="C:plasma membrane"/>
    <property type="evidence" value="ECO:0007669"/>
    <property type="project" value="TreeGrafter"/>
</dbReference>
<proteinExistence type="predicted"/>
<dbReference type="SUPFAM" id="SSF63501">
    <property type="entry name" value="Frizzled cysteine-rich domain"/>
    <property type="match status" value="2"/>
</dbReference>
<dbReference type="PROSITE" id="PS50038">
    <property type="entry name" value="FZ"/>
    <property type="match status" value="2"/>
</dbReference>
<keyword evidence="4" id="KW-0472">Membrane</keyword>
<evidence type="ECO:0000256" key="4">
    <source>
        <dbReference type="SAM" id="Phobius"/>
    </source>
</evidence>
<accession>A0AAU9XJK0</accession>
<keyword evidence="4" id="KW-1133">Transmembrane helix</keyword>
<keyword evidence="2 3" id="KW-1015">Disulfide bond</keyword>
<keyword evidence="1" id="KW-0217">Developmental protein</keyword>
<dbReference type="CDD" id="cd07066">
    <property type="entry name" value="CRD_FZ"/>
    <property type="match status" value="2"/>
</dbReference>
<evidence type="ECO:0000256" key="1">
    <source>
        <dbReference type="ARBA" id="ARBA00022473"/>
    </source>
</evidence>
<evidence type="ECO:0000259" key="6">
    <source>
        <dbReference type="PROSITE" id="PS50038"/>
    </source>
</evidence>
<feature type="disulfide bond" evidence="3">
    <location>
        <begin position="73"/>
        <end position="111"/>
    </location>
</feature>
<keyword evidence="8" id="KW-1185">Reference proteome</keyword>
<feature type="signal peptide" evidence="5">
    <location>
        <begin position="1"/>
        <end position="22"/>
    </location>
</feature>
<dbReference type="PANTHER" id="PTHR11309">
    <property type="entry name" value="FRIZZLED"/>
    <property type="match status" value="1"/>
</dbReference>
<feature type="domain" description="FZ" evidence="6">
    <location>
        <begin position="164"/>
        <end position="279"/>
    </location>
</feature>
<protein>
    <recommendedName>
        <fullName evidence="6">FZ domain-containing protein</fullName>
    </recommendedName>
</protein>
<evidence type="ECO:0000256" key="5">
    <source>
        <dbReference type="SAM" id="SignalP"/>
    </source>
</evidence>
<dbReference type="GO" id="GO:0060070">
    <property type="term" value="P:canonical Wnt signaling pathway"/>
    <property type="evidence" value="ECO:0007669"/>
    <property type="project" value="TreeGrafter"/>
</dbReference>
<feature type="chain" id="PRO_5043583527" description="FZ domain-containing protein" evidence="5">
    <location>
        <begin position="23"/>
        <end position="388"/>
    </location>
</feature>
<evidence type="ECO:0000256" key="2">
    <source>
        <dbReference type="ARBA" id="ARBA00023157"/>
    </source>
</evidence>
<dbReference type="InterPro" id="IPR015526">
    <property type="entry name" value="Frizzled/SFRP"/>
</dbReference>
<dbReference type="GO" id="GO:0042813">
    <property type="term" value="F:Wnt receptor activity"/>
    <property type="evidence" value="ECO:0007669"/>
    <property type="project" value="TreeGrafter"/>
</dbReference>
<dbReference type="EMBL" id="CALNXJ010000046">
    <property type="protein sequence ID" value="CAH3149639.1"/>
    <property type="molecule type" value="Genomic_DNA"/>
</dbReference>
<gene>
    <name evidence="7" type="ORF">PMEA_00024428</name>
</gene>
<evidence type="ECO:0000256" key="3">
    <source>
        <dbReference type="PROSITE-ProRule" id="PRU00090"/>
    </source>
</evidence>
<dbReference type="InterPro" id="IPR020067">
    <property type="entry name" value="Frizzled_dom"/>
</dbReference>
<dbReference type="GO" id="GO:0035567">
    <property type="term" value="P:non-canonical Wnt signaling pathway"/>
    <property type="evidence" value="ECO:0007669"/>
    <property type="project" value="TreeGrafter"/>
</dbReference>
<comment type="caution">
    <text evidence="7">The sequence shown here is derived from an EMBL/GenBank/DDBJ whole genome shotgun (WGS) entry which is preliminary data.</text>
</comment>
<feature type="domain" description="FZ" evidence="6">
    <location>
        <begin position="73"/>
        <end position="145"/>
    </location>
</feature>
<name>A0AAU9XJK0_9CNID</name>
<keyword evidence="5" id="KW-0732">Signal</keyword>
<organism evidence="7 8">
    <name type="scientific">Pocillopora meandrina</name>
    <dbReference type="NCBI Taxonomy" id="46732"/>
    <lineage>
        <taxon>Eukaryota</taxon>
        <taxon>Metazoa</taxon>
        <taxon>Cnidaria</taxon>
        <taxon>Anthozoa</taxon>
        <taxon>Hexacorallia</taxon>
        <taxon>Scleractinia</taxon>
        <taxon>Astrocoeniina</taxon>
        <taxon>Pocilloporidae</taxon>
        <taxon>Pocillopora</taxon>
    </lineage>
</organism>
<keyword evidence="4" id="KW-0812">Transmembrane</keyword>
<dbReference type="Gene3D" id="1.10.2000.10">
    <property type="entry name" value="Frizzled cysteine-rich domain"/>
    <property type="match status" value="2"/>
</dbReference>
<dbReference type="AlphaFoldDB" id="A0AAU9XJK0"/>
<evidence type="ECO:0000313" key="8">
    <source>
        <dbReference type="Proteomes" id="UP001159428"/>
    </source>
</evidence>
<comment type="caution">
    <text evidence="3">Lacks conserved residue(s) required for the propagation of feature annotation.</text>
</comment>
<reference evidence="7 8" key="1">
    <citation type="submission" date="2022-05" db="EMBL/GenBank/DDBJ databases">
        <authorList>
            <consortium name="Genoscope - CEA"/>
            <person name="William W."/>
        </authorList>
    </citation>
    <scope>NUCLEOTIDE SEQUENCE [LARGE SCALE GENOMIC DNA]</scope>
</reference>
<dbReference type="Proteomes" id="UP001159428">
    <property type="component" value="Unassembled WGS sequence"/>
</dbReference>
<dbReference type="SMART" id="SM00063">
    <property type="entry name" value="FRI"/>
    <property type="match status" value="1"/>
</dbReference>
<dbReference type="InterPro" id="IPR036790">
    <property type="entry name" value="Frizzled_dom_sf"/>
</dbReference>
<sequence length="388" mass="44043">MNAALTRATISLFLVYLPVIFGQICQRLNPNLFQRCIQVAGFNFTANFPGNFTLHESIIAHNLEREVYQFGHCSQYLDTIMCAIYVPKCEEENYSPVLPCRRVCEDFARECETKVEYEKLEWIKGLCRLLPSSENNNNEKKCYLPGNYKPRLNVNATKPLTQSCSSLTMSSCSHLGYNHTTQSLASQRILDIVLKRRLRNFGNHSLCSSLLQKIFCAEFAPPCFPEDETEIVLRTVCKSDCESMQKECPALYREHFGVNSYCEQMATEKSDLDGFCKLTKWPTAGRWPSEPNTTVLPRSHSLTIARPSRTPLTLGSPVERSVPLRERTGNSLPVVAIIVSTVVVVLSIIAIAAVLLLLKRRRYTQVCWVLGYKRHPSNEWETTVALKT</sequence>